<comment type="subcellular location">
    <subcellularLocation>
        <location evidence="1">Membrane</location>
        <topology evidence="1">Lipid-anchor</topology>
    </subcellularLocation>
</comment>
<keyword evidence="7" id="KW-0449">Lipoprotein</keyword>
<evidence type="ECO:0000256" key="5">
    <source>
        <dbReference type="ARBA" id="ARBA00023136"/>
    </source>
</evidence>
<evidence type="ECO:0000313" key="11">
    <source>
        <dbReference type="Proteomes" id="UP001172911"/>
    </source>
</evidence>
<dbReference type="PANTHER" id="PTHR35789:SF1">
    <property type="entry name" value="SPORE GERMINATION PROTEIN B3"/>
    <property type="match status" value="1"/>
</dbReference>
<keyword evidence="3" id="KW-0309">Germination</keyword>
<dbReference type="Proteomes" id="UP001172911">
    <property type="component" value="Unassembled WGS sequence"/>
</dbReference>
<dbReference type="PANTHER" id="PTHR35789">
    <property type="entry name" value="SPORE GERMINATION PROTEIN B3"/>
    <property type="match status" value="1"/>
</dbReference>
<evidence type="ECO:0000256" key="7">
    <source>
        <dbReference type="ARBA" id="ARBA00023288"/>
    </source>
</evidence>
<dbReference type="InterPro" id="IPR038501">
    <property type="entry name" value="Spore_GerAC_C_sf"/>
</dbReference>
<keyword evidence="11" id="KW-1185">Reference proteome</keyword>
<dbReference type="InterPro" id="IPR046953">
    <property type="entry name" value="Spore_GerAC-like_C"/>
</dbReference>
<proteinExistence type="inferred from homology"/>
<name>A0AAW7ZD80_9FIRM</name>
<dbReference type="Gene3D" id="6.20.190.10">
    <property type="entry name" value="Nutrient germinant receptor protein C, domain 1"/>
    <property type="match status" value="1"/>
</dbReference>
<gene>
    <name evidence="10" type="ORF">P6N53_08660</name>
</gene>
<keyword evidence="6" id="KW-0564">Palmitate</keyword>
<dbReference type="NCBIfam" id="TIGR02887">
    <property type="entry name" value="spore_ger_x_C"/>
    <property type="match status" value="1"/>
</dbReference>
<dbReference type="Pfam" id="PF25198">
    <property type="entry name" value="Spore_GerAC_N"/>
    <property type="match status" value="1"/>
</dbReference>
<organism evidence="10 11">
    <name type="scientific">Desulforamulus aquiferis</name>
    <dbReference type="NCBI Taxonomy" id="1397668"/>
    <lineage>
        <taxon>Bacteria</taxon>
        <taxon>Bacillati</taxon>
        <taxon>Bacillota</taxon>
        <taxon>Clostridia</taxon>
        <taxon>Eubacteriales</taxon>
        <taxon>Peptococcaceae</taxon>
        <taxon>Desulforamulus</taxon>
    </lineage>
</organism>
<dbReference type="EMBL" id="JARPTC010000012">
    <property type="protein sequence ID" value="MDO7787286.1"/>
    <property type="molecule type" value="Genomic_DNA"/>
</dbReference>
<evidence type="ECO:0000256" key="4">
    <source>
        <dbReference type="ARBA" id="ARBA00022729"/>
    </source>
</evidence>
<keyword evidence="4" id="KW-0732">Signal</keyword>
<evidence type="ECO:0000256" key="1">
    <source>
        <dbReference type="ARBA" id="ARBA00004635"/>
    </source>
</evidence>
<dbReference type="RefSeq" id="WP_304542428.1">
    <property type="nucleotide sequence ID" value="NZ_JARPTC010000012.1"/>
</dbReference>
<dbReference type="GO" id="GO:0009847">
    <property type="term" value="P:spore germination"/>
    <property type="evidence" value="ECO:0007669"/>
    <property type="project" value="InterPro"/>
</dbReference>
<evidence type="ECO:0000256" key="2">
    <source>
        <dbReference type="ARBA" id="ARBA00007886"/>
    </source>
</evidence>
<evidence type="ECO:0000256" key="3">
    <source>
        <dbReference type="ARBA" id="ARBA00022544"/>
    </source>
</evidence>
<feature type="domain" description="Spore germination protein N-terminal" evidence="9">
    <location>
        <begin position="31"/>
        <end position="201"/>
    </location>
</feature>
<dbReference type="InterPro" id="IPR008844">
    <property type="entry name" value="Spore_GerAC-like"/>
</dbReference>
<reference evidence="10" key="1">
    <citation type="journal article" date="2023" name="J. Hazard. Mater.">
        <title>Anaerobic biodegradation of pyrene and benzo[a]pyrene by a new sulfate-reducing Desulforamulus aquiferis strain DSA.</title>
        <authorList>
            <person name="Zhang Z."/>
            <person name="Sun J."/>
            <person name="Gong X."/>
            <person name="Wang C."/>
            <person name="Wang H."/>
        </authorList>
    </citation>
    <scope>NUCLEOTIDE SEQUENCE</scope>
    <source>
        <strain evidence="10">DSA</strain>
    </source>
</reference>
<evidence type="ECO:0000256" key="6">
    <source>
        <dbReference type="ARBA" id="ARBA00023139"/>
    </source>
</evidence>
<evidence type="ECO:0000313" key="10">
    <source>
        <dbReference type="EMBL" id="MDO7787286.1"/>
    </source>
</evidence>
<dbReference type="InterPro" id="IPR057336">
    <property type="entry name" value="GerAC_N"/>
</dbReference>
<evidence type="ECO:0000259" key="8">
    <source>
        <dbReference type="Pfam" id="PF05504"/>
    </source>
</evidence>
<comment type="caution">
    <text evidence="10">The sequence shown here is derived from an EMBL/GenBank/DDBJ whole genome shotgun (WGS) entry which is preliminary data.</text>
</comment>
<keyword evidence="5" id="KW-0472">Membrane</keyword>
<accession>A0AAW7ZD80</accession>
<feature type="domain" description="Spore germination GerAC-like C-terminal" evidence="8">
    <location>
        <begin position="236"/>
        <end position="402"/>
    </location>
</feature>
<dbReference type="Gene3D" id="3.30.300.210">
    <property type="entry name" value="Nutrient germinant receptor protein C, domain 3"/>
    <property type="match status" value="1"/>
</dbReference>
<sequence length="407" mass="44901">MGKGVIAKKSICSLVLLIVICITQIGCWSLNELTNLSIVLATGVDRTTDGKLLLTIQIARPSAFAGGSEKTSGFQENNMWVISGSGDTILDARRQLEQKVSRRIYWGHNVILVAGEELAREDIKLAIDFFTRSPISRENMWVLVARGKASEVLNSHSQLENSSAQATSQMIRTGVGVQVNLMDLGRMLASRSNPVLPVIELTPSGTPQGPGLRENLPGIEPGEQKLPPAHGEITLTGSAVFNKNKQVGWLDMKETRGLLWIMNKVQKGVVTIPSATEPGKNISIRLTGSKTAIEPHYNGKDIWFDIDVQAEGDIFEQQSTEDLSNPEVIQTIDSIMAEEIKGNIENALAKAQEEHRIDIFEFGESFRRKYKGQWALLQEQWDEEFSNAAVNVNVRANIRRSGLTTKI</sequence>
<reference evidence="10" key="2">
    <citation type="submission" date="2023-03" db="EMBL/GenBank/DDBJ databases">
        <authorList>
            <person name="Zhang Z."/>
        </authorList>
    </citation>
    <scope>NUCLEOTIDE SEQUENCE</scope>
    <source>
        <strain evidence="10">DSA</strain>
    </source>
</reference>
<dbReference type="Pfam" id="PF05504">
    <property type="entry name" value="Spore_GerAC"/>
    <property type="match status" value="1"/>
</dbReference>
<protein>
    <submittedName>
        <fullName evidence="10">Ger(X)C family spore germination protein</fullName>
    </submittedName>
</protein>
<dbReference type="AlphaFoldDB" id="A0AAW7ZD80"/>
<comment type="similarity">
    <text evidence="2">Belongs to the GerABKC lipoprotein family.</text>
</comment>
<evidence type="ECO:0000259" key="9">
    <source>
        <dbReference type="Pfam" id="PF25198"/>
    </source>
</evidence>
<dbReference type="GO" id="GO:0016020">
    <property type="term" value="C:membrane"/>
    <property type="evidence" value="ECO:0007669"/>
    <property type="project" value="UniProtKB-SubCell"/>
</dbReference>